<accession>A0A7W7R7R8</accession>
<feature type="signal peptide" evidence="2">
    <location>
        <begin position="1"/>
        <end position="27"/>
    </location>
</feature>
<dbReference type="RefSeq" id="WP_184940230.1">
    <property type="nucleotide sequence ID" value="NZ_JACHJV010000001.1"/>
</dbReference>
<sequence length="352" mass="35444">MRRFPALLGQLLLLTGLLAGSAIPAQAAPPSGGINPCVVLAVCVVIQDPGSGGSTGSGGGTNGGSNGGDSGGSGGSEPVCAWHGVQHPCWDPDLGWFDTGSGCYITQADPQPPADDPSWGGNTAADGAIYLYTCYDVNNNASSTFQFAKKPPTIAAPPPTPGTVAQMAVKKLQFARPIPHTAPSGQAVVGLPVWFWYETSDTTHDQTVGPQTQTVSLNGVTVSATATLVDVVWDLGYVDPGTGQEATLDCKGKGAGHPYAAGLEQNPPADACIGQFGRTSPAGAGAPSGAPSSGAPSGGGSTATVNGYDLTVTEYWTITTSMADGSHPWGPVNIEVSSAPLGLQVSELQVLN</sequence>
<dbReference type="EMBL" id="JACHJV010000001">
    <property type="protein sequence ID" value="MBB4926693.1"/>
    <property type="molecule type" value="Genomic_DNA"/>
</dbReference>
<reference evidence="3 4" key="1">
    <citation type="submission" date="2020-08" db="EMBL/GenBank/DDBJ databases">
        <title>Sequencing the genomes of 1000 actinobacteria strains.</title>
        <authorList>
            <person name="Klenk H.-P."/>
        </authorList>
    </citation>
    <scope>NUCLEOTIDE SEQUENCE [LARGE SCALE GENOMIC DNA]</scope>
    <source>
        <strain evidence="3 4">DSM 41654</strain>
    </source>
</reference>
<evidence type="ECO:0000256" key="1">
    <source>
        <dbReference type="SAM" id="MobiDB-lite"/>
    </source>
</evidence>
<gene>
    <name evidence="3" type="ORF">FHR34_005686</name>
</gene>
<keyword evidence="2" id="KW-0732">Signal</keyword>
<evidence type="ECO:0000256" key="2">
    <source>
        <dbReference type="SAM" id="SignalP"/>
    </source>
</evidence>
<feature type="compositionally biased region" description="Gly residues" evidence="1">
    <location>
        <begin position="52"/>
        <end position="75"/>
    </location>
</feature>
<feature type="region of interest" description="Disordered" evidence="1">
    <location>
        <begin position="52"/>
        <end position="77"/>
    </location>
</feature>
<name>A0A7W7R7R8_KITKI</name>
<feature type="region of interest" description="Disordered" evidence="1">
    <location>
        <begin position="273"/>
        <end position="301"/>
    </location>
</feature>
<evidence type="ECO:0008006" key="5">
    <source>
        <dbReference type="Google" id="ProtNLM"/>
    </source>
</evidence>
<feature type="compositionally biased region" description="Low complexity" evidence="1">
    <location>
        <begin position="279"/>
        <end position="295"/>
    </location>
</feature>
<evidence type="ECO:0000313" key="3">
    <source>
        <dbReference type="EMBL" id="MBB4926693.1"/>
    </source>
</evidence>
<feature type="chain" id="PRO_5030980893" description="ATP/GTP-binding protein" evidence="2">
    <location>
        <begin position="28"/>
        <end position="352"/>
    </location>
</feature>
<dbReference type="AlphaFoldDB" id="A0A7W7R7R8"/>
<dbReference type="Proteomes" id="UP000540506">
    <property type="component" value="Unassembled WGS sequence"/>
</dbReference>
<organism evidence="3 4">
    <name type="scientific">Kitasatospora kifunensis</name>
    <name type="common">Streptomyces kifunensis</name>
    <dbReference type="NCBI Taxonomy" id="58351"/>
    <lineage>
        <taxon>Bacteria</taxon>
        <taxon>Bacillati</taxon>
        <taxon>Actinomycetota</taxon>
        <taxon>Actinomycetes</taxon>
        <taxon>Kitasatosporales</taxon>
        <taxon>Streptomycetaceae</taxon>
        <taxon>Kitasatospora</taxon>
    </lineage>
</organism>
<protein>
    <recommendedName>
        <fullName evidence="5">ATP/GTP-binding protein</fullName>
    </recommendedName>
</protein>
<evidence type="ECO:0000313" key="4">
    <source>
        <dbReference type="Proteomes" id="UP000540506"/>
    </source>
</evidence>
<proteinExistence type="predicted"/>
<keyword evidence="4" id="KW-1185">Reference proteome</keyword>
<comment type="caution">
    <text evidence="3">The sequence shown here is derived from an EMBL/GenBank/DDBJ whole genome shotgun (WGS) entry which is preliminary data.</text>
</comment>